<dbReference type="STRING" id="1768.B1T50_06790"/>
<evidence type="ECO:0000256" key="2">
    <source>
        <dbReference type="SAM" id="Phobius"/>
    </source>
</evidence>
<feature type="domain" description="DUF732" evidence="3">
    <location>
        <begin position="70"/>
        <end position="140"/>
    </location>
</feature>
<dbReference type="Pfam" id="PF05305">
    <property type="entry name" value="DUF732"/>
    <property type="match status" value="1"/>
</dbReference>
<evidence type="ECO:0000259" key="3">
    <source>
        <dbReference type="Pfam" id="PF05305"/>
    </source>
</evidence>
<name>A0A1V3XI78_MYCKA</name>
<dbReference type="EMBL" id="MVBM01000002">
    <property type="protein sequence ID" value="OOK78476.1"/>
    <property type="molecule type" value="Genomic_DNA"/>
</dbReference>
<evidence type="ECO:0000313" key="5">
    <source>
        <dbReference type="EMBL" id="OOK80632.1"/>
    </source>
</evidence>
<comment type="caution">
    <text evidence="4">The sequence shown here is derived from an EMBL/GenBank/DDBJ whole genome shotgun (WGS) entry which is preliminary data.</text>
</comment>
<organism evidence="4 7">
    <name type="scientific">Mycobacterium kansasii</name>
    <dbReference type="NCBI Taxonomy" id="1768"/>
    <lineage>
        <taxon>Bacteria</taxon>
        <taxon>Bacillati</taxon>
        <taxon>Actinomycetota</taxon>
        <taxon>Actinomycetes</taxon>
        <taxon>Mycobacteriales</taxon>
        <taxon>Mycobacteriaceae</taxon>
        <taxon>Mycobacterium</taxon>
    </lineage>
</organism>
<reference evidence="6 7" key="1">
    <citation type="submission" date="2017-02" db="EMBL/GenBank/DDBJ databases">
        <title>Complete genome sequences of Mycobacterium kansasii strains isolated from rhesus macaques.</title>
        <authorList>
            <person name="Panda A."/>
            <person name="Nagaraj S."/>
            <person name="Zhao X."/>
            <person name="Tettelin H."/>
            <person name="Detolla L.J."/>
        </authorList>
    </citation>
    <scope>NUCLEOTIDE SEQUENCE [LARGE SCALE GENOMIC DNA]</scope>
    <source>
        <strain evidence="5 6">11-3469</strain>
        <strain evidence="4 7">11-3813</strain>
    </source>
</reference>
<dbReference type="Proteomes" id="UP000188532">
    <property type="component" value="Unassembled WGS sequence"/>
</dbReference>
<evidence type="ECO:0000313" key="4">
    <source>
        <dbReference type="EMBL" id="OOK78476.1"/>
    </source>
</evidence>
<protein>
    <recommendedName>
        <fullName evidence="3">DUF732 domain-containing protein</fullName>
    </recommendedName>
</protein>
<evidence type="ECO:0000313" key="7">
    <source>
        <dbReference type="Proteomes" id="UP000189229"/>
    </source>
</evidence>
<accession>A0A1V3XI78</accession>
<dbReference type="AlphaFoldDB" id="A0A1V3XI78"/>
<dbReference type="InterPro" id="IPR007969">
    <property type="entry name" value="DUF732"/>
</dbReference>
<sequence length="146" mass="15051">MPGSYQEVIENSPRGRSEPEVTKQETHSTQQRTSPMFSARLTAVLATAVGAAAVGLAVAAAGVASATTAADAAFISQMESVGVTFSSPQAAVQEGHQVCTELAAGATGSQIASEILSQTNLTSKQAAYFVVYATKDYCPQYASQLT</sequence>
<keyword evidence="2" id="KW-0472">Membrane</keyword>
<evidence type="ECO:0000256" key="1">
    <source>
        <dbReference type="SAM" id="MobiDB-lite"/>
    </source>
</evidence>
<evidence type="ECO:0000313" key="6">
    <source>
        <dbReference type="Proteomes" id="UP000188532"/>
    </source>
</evidence>
<gene>
    <name evidence="5" type="ORF">BZL29_2189</name>
    <name evidence="4" type="ORF">BZL30_2195</name>
</gene>
<feature type="compositionally biased region" description="Basic and acidic residues" evidence="1">
    <location>
        <begin position="13"/>
        <end position="26"/>
    </location>
</feature>
<proteinExistence type="predicted"/>
<dbReference type="EMBL" id="MVBN01000002">
    <property type="protein sequence ID" value="OOK80632.1"/>
    <property type="molecule type" value="Genomic_DNA"/>
</dbReference>
<keyword evidence="2" id="KW-1133">Transmembrane helix</keyword>
<feature type="transmembrane region" description="Helical" evidence="2">
    <location>
        <begin position="41"/>
        <end position="64"/>
    </location>
</feature>
<feature type="region of interest" description="Disordered" evidence="1">
    <location>
        <begin position="1"/>
        <end position="34"/>
    </location>
</feature>
<dbReference type="Proteomes" id="UP000189229">
    <property type="component" value="Unassembled WGS sequence"/>
</dbReference>
<keyword evidence="2" id="KW-0812">Transmembrane</keyword>